<dbReference type="InterPro" id="IPR050739">
    <property type="entry name" value="MFP"/>
</dbReference>
<dbReference type="PANTHER" id="PTHR30386:SF26">
    <property type="entry name" value="TRANSPORT PROTEIN COMB"/>
    <property type="match status" value="1"/>
</dbReference>
<sequence length="172" mass="19679">METKVISNSLYLERLHDFKNVEHEILANKRRLEENNAEIEALHQQRQSLISDEIAHYRQLSREAELSLQGLKAKLDSSQYRLNHLSLYAPIDRRIDDLSIHTLGSFVEAGKTLMRIVPGTGRLIVEAFFDNRDIGFLEKGQRAYVKFSVLPPERYGVVYGTVINIGATACHE</sequence>
<evidence type="ECO:0000313" key="7">
    <source>
        <dbReference type="EMBL" id="EJF86778.1"/>
    </source>
</evidence>
<reference evidence="7 8" key="1">
    <citation type="submission" date="2012-03" db="EMBL/GenBank/DDBJ databases">
        <title>The Genome Sequence of Bartonella rattimassiliensis 15908.</title>
        <authorList>
            <consortium name="The Broad Institute Genome Sequencing Platform"/>
            <consortium name="The Broad Institute Genome Sequencing Center for Infectious Disease"/>
            <person name="Feldgarden M."/>
            <person name="Kirby J."/>
            <person name="Kosoy M."/>
            <person name="Birtles R."/>
            <person name="Probert W.S."/>
            <person name="Chiaraviglio L."/>
            <person name="Young S.K."/>
            <person name="Zeng Q."/>
            <person name="Gargeya S."/>
            <person name="Fitzgerald M."/>
            <person name="Haas B."/>
            <person name="Abouelleil A."/>
            <person name="Alvarado L."/>
            <person name="Arachchi H.M."/>
            <person name="Berlin A."/>
            <person name="Chapman S.B."/>
            <person name="Gearin G."/>
            <person name="Goldberg J."/>
            <person name="Griggs A."/>
            <person name="Gujja S."/>
            <person name="Hansen M."/>
            <person name="Heiman D."/>
            <person name="Howarth C."/>
            <person name="Larimer J."/>
            <person name="Lui A."/>
            <person name="MacDonald P.J.P."/>
            <person name="McCowen C."/>
            <person name="Montmayeur A."/>
            <person name="Murphy C."/>
            <person name="Neiman D."/>
            <person name="Pearson M."/>
            <person name="Priest M."/>
            <person name="Roberts A."/>
            <person name="Saif S."/>
            <person name="Shea T."/>
            <person name="Sisk P."/>
            <person name="Stolte C."/>
            <person name="Sykes S."/>
            <person name="Wortman J."/>
            <person name="Nusbaum C."/>
            <person name="Birren B."/>
        </authorList>
    </citation>
    <scope>NUCLEOTIDE SEQUENCE [LARGE SCALE GENOMIC DNA]</scope>
    <source>
        <strain evidence="7 8">15908</strain>
    </source>
</reference>
<keyword evidence="3" id="KW-1133">Transmembrane helix</keyword>
<keyword evidence="5" id="KW-0175">Coiled coil</keyword>
<evidence type="ECO:0000256" key="3">
    <source>
        <dbReference type="ARBA" id="ARBA00022989"/>
    </source>
</evidence>
<dbReference type="Proteomes" id="UP000001077">
    <property type="component" value="Unassembled WGS sequence"/>
</dbReference>
<keyword evidence="2" id="KW-0812">Transmembrane</keyword>
<proteinExistence type="predicted"/>
<dbReference type="InterPro" id="IPR058982">
    <property type="entry name" value="Beta-barrel_AprE"/>
</dbReference>
<dbReference type="SUPFAM" id="SSF111369">
    <property type="entry name" value="HlyD-like secretion proteins"/>
    <property type="match status" value="1"/>
</dbReference>
<evidence type="ECO:0000259" key="6">
    <source>
        <dbReference type="Pfam" id="PF26002"/>
    </source>
</evidence>
<dbReference type="eggNOG" id="COG0845">
    <property type="taxonomic scope" value="Bacteria"/>
</dbReference>
<evidence type="ECO:0000256" key="2">
    <source>
        <dbReference type="ARBA" id="ARBA00022692"/>
    </source>
</evidence>
<dbReference type="HOGENOM" id="CLU_1727752_0_0_5"/>
<comment type="caution">
    <text evidence="7">The sequence shown here is derived from an EMBL/GenBank/DDBJ whole genome shotgun (WGS) entry which is preliminary data.</text>
</comment>
<gene>
    <name evidence="7" type="ORF">MCY_00655</name>
</gene>
<organism evidence="7 8">
    <name type="scientific">Bartonella rattimassiliensis 15908</name>
    <dbReference type="NCBI Taxonomy" id="1094556"/>
    <lineage>
        <taxon>Bacteria</taxon>
        <taxon>Pseudomonadati</taxon>
        <taxon>Pseudomonadota</taxon>
        <taxon>Alphaproteobacteria</taxon>
        <taxon>Hyphomicrobiales</taxon>
        <taxon>Bartonellaceae</taxon>
        <taxon>Bartonella</taxon>
    </lineage>
</organism>
<keyword evidence="8" id="KW-1185">Reference proteome</keyword>
<keyword evidence="4" id="KW-0472">Membrane</keyword>
<evidence type="ECO:0000256" key="5">
    <source>
        <dbReference type="SAM" id="Coils"/>
    </source>
</evidence>
<dbReference type="Pfam" id="PF26002">
    <property type="entry name" value="Beta-barrel_AprE"/>
    <property type="match status" value="1"/>
</dbReference>
<dbReference type="RefSeq" id="WP_007346958.1">
    <property type="nucleotide sequence ID" value="NZ_CALY02000033.1"/>
</dbReference>
<dbReference type="PRINTS" id="PR01490">
    <property type="entry name" value="RTXTOXIND"/>
</dbReference>
<dbReference type="PATRIC" id="fig|1094556.3.peg.760"/>
<feature type="domain" description="AprE-like beta-barrel" evidence="6">
    <location>
        <begin position="123"/>
        <end position="169"/>
    </location>
</feature>
<name>J0ZFF1_9HYPH</name>
<dbReference type="PANTHER" id="PTHR30386">
    <property type="entry name" value="MEMBRANE FUSION SUBUNIT OF EMRAB-TOLC MULTIDRUG EFFLUX PUMP"/>
    <property type="match status" value="1"/>
</dbReference>
<comment type="subcellular location">
    <subcellularLocation>
        <location evidence="1">Membrane</location>
        <topology evidence="1">Single-pass membrane protein</topology>
    </subcellularLocation>
</comment>
<accession>J0ZFF1</accession>
<dbReference type="STRING" id="1094556.MCY_00655"/>
<evidence type="ECO:0000256" key="4">
    <source>
        <dbReference type="ARBA" id="ARBA00023136"/>
    </source>
</evidence>
<protein>
    <recommendedName>
        <fullName evidence="6">AprE-like beta-barrel domain-containing protein</fullName>
    </recommendedName>
</protein>
<dbReference type="AlphaFoldDB" id="J0ZFF1"/>
<evidence type="ECO:0000313" key="8">
    <source>
        <dbReference type="Proteomes" id="UP000001077"/>
    </source>
</evidence>
<dbReference type="GO" id="GO:0016020">
    <property type="term" value="C:membrane"/>
    <property type="evidence" value="ECO:0007669"/>
    <property type="project" value="UniProtKB-SubCell"/>
</dbReference>
<evidence type="ECO:0000256" key="1">
    <source>
        <dbReference type="ARBA" id="ARBA00004167"/>
    </source>
</evidence>
<feature type="coiled-coil region" evidence="5">
    <location>
        <begin position="22"/>
        <end position="52"/>
    </location>
</feature>
<dbReference type="EMBL" id="AILY01000015">
    <property type="protein sequence ID" value="EJF86778.1"/>
    <property type="molecule type" value="Genomic_DNA"/>
</dbReference>